<keyword evidence="3" id="KW-1185">Reference proteome</keyword>
<reference evidence="2" key="2">
    <citation type="submission" date="2025-09" db="UniProtKB">
        <authorList>
            <consortium name="Ensembl"/>
        </authorList>
    </citation>
    <scope>IDENTIFICATION</scope>
</reference>
<evidence type="ECO:0000256" key="1">
    <source>
        <dbReference type="SAM" id="Phobius"/>
    </source>
</evidence>
<dbReference type="Proteomes" id="UP000694401">
    <property type="component" value="Unassembled WGS sequence"/>
</dbReference>
<proteinExistence type="predicted"/>
<dbReference type="AlphaFoldDB" id="A0A8D2PUD2"/>
<dbReference type="Ensembl" id="ENSZLMT00000017629.1">
    <property type="protein sequence ID" value="ENSZLMP00000017145.1"/>
    <property type="gene ID" value="ENSZLMG00000011913.1"/>
</dbReference>
<keyword evidence="1" id="KW-1133">Transmembrane helix</keyword>
<name>A0A8D2PUD2_ZOSLA</name>
<accession>A0A8D2PUD2</accession>
<keyword evidence="1" id="KW-0812">Transmembrane</keyword>
<keyword evidence="1" id="KW-0472">Membrane</keyword>
<sequence>MFLKPPFLFFLAEEACISCRHQPCTSGRNIQMLPRTSSVVAQVFLLLSIVLVIAIAVIQINQQQILSPGSHADNDRLMPRCTSWDYKHLWLCLNHLVACESDNGVKL</sequence>
<feature type="transmembrane region" description="Helical" evidence="1">
    <location>
        <begin position="39"/>
        <end position="58"/>
    </location>
</feature>
<organism evidence="2 3">
    <name type="scientific">Zosterops lateralis melanops</name>
    <dbReference type="NCBI Taxonomy" id="1220523"/>
    <lineage>
        <taxon>Eukaryota</taxon>
        <taxon>Metazoa</taxon>
        <taxon>Chordata</taxon>
        <taxon>Craniata</taxon>
        <taxon>Vertebrata</taxon>
        <taxon>Euteleostomi</taxon>
        <taxon>Archelosauria</taxon>
        <taxon>Archosauria</taxon>
        <taxon>Dinosauria</taxon>
        <taxon>Saurischia</taxon>
        <taxon>Theropoda</taxon>
        <taxon>Coelurosauria</taxon>
        <taxon>Aves</taxon>
        <taxon>Neognathae</taxon>
        <taxon>Neoaves</taxon>
        <taxon>Telluraves</taxon>
        <taxon>Australaves</taxon>
        <taxon>Passeriformes</taxon>
        <taxon>Sylvioidea</taxon>
        <taxon>Zosteropidae</taxon>
        <taxon>Zosterops</taxon>
    </lineage>
</organism>
<evidence type="ECO:0000313" key="2">
    <source>
        <dbReference type="Ensembl" id="ENSZLMP00000017145.1"/>
    </source>
</evidence>
<protein>
    <submittedName>
        <fullName evidence="2">Uncharacterized protein</fullName>
    </submittedName>
</protein>
<reference evidence="2" key="1">
    <citation type="submission" date="2025-08" db="UniProtKB">
        <authorList>
            <consortium name="Ensembl"/>
        </authorList>
    </citation>
    <scope>IDENTIFICATION</scope>
</reference>
<evidence type="ECO:0000313" key="3">
    <source>
        <dbReference type="Proteomes" id="UP000694401"/>
    </source>
</evidence>